<dbReference type="GeneTree" id="ENSGT00390000018596"/>
<evidence type="ECO:0000259" key="3">
    <source>
        <dbReference type="PROSITE" id="PS51135"/>
    </source>
</evidence>
<dbReference type="PANTHER" id="PTHR12306:SF8">
    <property type="entry name" value="LIPID TRANSFERASE CIDEA"/>
    <property type="match status" value="1"/>
</dbReference>
<evidence type="ECO:0000256" key="1">
    <source>
        <dbReference type="ARBA" id="ARBA00022703"/>
    </source>
</evidence>
<dbReference type="Proteomes" id="UP000265020">
    <property type="component" value="Unassembled WGS sequence"/>
</dbReference>
<name>A0A3Q2G060_CYPVA</name>
<dbReference type="SUPFAM" id="SSF54277">
    <property type="entry name" value="CAD &amp; PB1 domains"/>
    <property type="match status" value="1"/>
</dbReference>
<dbReference type="OMA" id="YDFRCTG"/>
<evidence type="ECO:0000313" key="5">
    <source>
        <dbReference type="Proteomes" id="UP000265020"/>
    </source>
</evidence>
<dbReference type="PROSITE" id="PS51135">
    <property type="entry name" value="CIDE_N"/>
    <property type="match status" value="1"/>
</dbReference>
<dbReference type="PANTHER" id="PTHR12306">
    <property type="entry name" value="CELL DEATH ACTIVATOR CIDE"/>
    <property type="match status" value="1"/>
</dbReference>
<sequence>MAPLSIQSGLNYPRCYKVCTHSRRRRRSLVASTLPELLEQAARVFMLSCCNLLTLVLEEDGTVVDSEELHPHHRVSQKVSDGSSLRSRPPPTHFLADMTLNLFREPKKKAIAKLTFDLYKVHPKDFLCCLAVRATLYEVYTLSYDFRCTRVKQVLRWVQLRRTSGSVWILVGPASPPEDPD</sequence>
<organism evidence="4 5">
    <name type="scientific">Cyprinodon variegatus</name>
    <name type="common">Sheepshead minnow</name>
    <dbReference type="NCBI Taxonomy" id="28743"/>
    <lineage>
        <taxon>Eukaryota</taxon>
        <taxon>Metazoa</taxon>
        <taxon>Chordata</taxon>
        <taxon>Craniata</taxon>
        <taxon>Vertebrata</taxon>
        <taxon>Euteleostomi</taxon>
        <taxon>Actinopterygii</taxon>
        <taxon>Neopterygii</taxon>
        <taxon>Teleostei</taxon>
        <taxon>Neoteleostei</taxon>
        <taxon>Acanthomorphata</taxon>
        <taxon>Ovalentaria</taxon>
        <taxon>Atherinomorphae</taxon>
        <taxon>Cyprinodontiformes</taxon>
        <taxon>Cyprinodontidae</taxon>
        <taxon>Cyprinodon</taxon>
    </lineage>
</organism>
<dbReference type="GO" id="GO:0042981">
    <property type="term" value="P:regulation of apoptotic process"/>
    <property type="evidence" value="ECO:0007669"/>
    <property type="project" value="TreeGrafter"/>
</dbReference>
<evidence type="ECO:0000256" key="2">
    <source>
        <dbReference type="PROSITE-ProRule" id="PRU00447"/>
    </source>
</evidence>
<dbReference type="Pfam" id="PF02017">
    <property type="entry name" value="CIDE-N"/>
    <property type="match status" value="1"/>
</dbReference>
<protein>
    <submittedName>
        <fullName evidence="4">Cell death inducing DFFA like effector a</fullName>
    </submittedName>
</protein>
<accession>A0A3Q2G060</accession>
<dbReference type="Gene3D" id="3.10.20.10">
    <property type="match status" value="1"/>
</dbReference>
<dbReference type="InterPro" id="IPR003508">
    <property type="entry name" value="CIDE-N_dom"/>
</dbReference>
<reference evidence="4" key="2">
    <citation type="submission" date="2025-09" db="UniProtKB">
        <authorList>
            <consortium name="Ensembl"/>
        </authorList>
    </citation>
    <scope>IDENTIFICATION</scope>
</reference>
<dbReference type="SMART" id="SM00266">
    <property type="entry name" value="CAD"/>
    <property type="match status" value="1"/>
</dbReference>
<keyword evidence="1 2" id="KW-0053">Apoptosis</keyword>
<reference evidence="4" key="1">
    <citation type="submission" date="2025-08" db="UniProtKB">
        <authorList>
            <consortium name="Ensembl"/>
        </authorList>
    </citation>
    <scope>IDENTIFICATION</scope>
</reference>
<keyword evidence="5" id="KW-1185">Reference proteome</keyword>
<dbReference type="STRING" id="28743.ENSCVAP00000014655"/>
<dbReference type="AlphaFoldDB" id="A0A3Q2G060"/>
<evidence type="ECO:0000313" key="4">
    <source>
        <dbReference type="Ensembl" id="ENSCVAP00000014655.1"/>
    </source>
</evidence>
<dbReference type="GO" id="GO:0006915">
    <property type="term" value="P:apoptotic process"/>
    <property type="evidence" value="ECO:0007669"/>
    <property type="project" value="UniProtKB-UniRule"/>
</dbReference>
<dbReference type="Ensembl" id="ENSCVAT00000031202.1">
    <property type="protein sequence ID" value="ENSCVAP00000014655.1"/>
    <property type="gene ID" value="ENSCVAG00000017338.1"/>
</dbReference>
<feature type="domain" description="CIDE-N" evidence="3">
    <location>
        <begin position="12"/>
        <end position="90"/>
    </location>
</feature>
<proteinExistence type="predicted"/>